<dbReference type="EMBL" id="CP016397">
    <property type="protein sequence ID" value="ASQ45330.1"/>
    <property type="molecule type" value="Genomic_DNA"/>
</dbReference>
<reference evidence="3" key="1">
    <citation type="submission" date="2016-07" db="EMBL/GenBank/DDBJ databases">
        <authorList>
            <person name="Florea S."/>
            <person name="Webb J.S."/>
            <person name="Jaromczyk J."/>
            <person name="Schardl C.L."/>
        </authorList>
    </citation>
    <scope>NUCLEOTIDE SEQUENCE [LARGE SCALE GENOMIC DNA]</scope>
    <source>
        <strain evidence="3">CDC-D5610</strain>
    </source>
</reference>
<gene>
    <name evidence="2" type="ORF">clem_03860</name>
</gene>
<evidence type="ECO:0000256" key="1">
    <source>
        <dbReference type="SAM" id="MobiDB-lite"/>
    </source>
</evidence>
<dbReference type="Proteomes" id="UP000201728">
    <property type="component" value="Chromosome"/>
</dbReference>
<feature type="compositionally biased region" description="Basic and acidic residues" evidence="1">
    <location>
        <begin position="8"/>
        <end position="33"/>
    </location>
</feature>
<evidence type="ECO:0000313" key="2">
    <source>
        <dbReference type="EMBL" id="ASQ45330.1"/>
    </source>
</evidence>
<evidence type="ECO:0008006" key="4">
    <source>
        <dbReference type="Google" id="ProtNLM"/>
    </source>
</evidence>
<sequence length="112" mass="12912">MNKNPSKSNDEKKSTKSSQTREHLTADSVSEAKRRARGTQARDTQEKIEEHYRQLKDNTNEWLEEGKKKFEETQDSFKEYTDELAENVRNNPLKAILIAGGIGFILSSLLRK</sequence>
<protein>
    <recommendedName>
        <fullName evidence="4">DUF883 domain-containing protein</fullName>
    </recommendedName>
</protein>
<proteinExistence type="predicted"/>
<organism evidence="2 3">
    <name type="scientific">Legionella clemsonensis</name>
    <dbReference type="NCBI Taxonomy" id="1867846"/>
    <lineage>
        <taxon>Bacteria</taxon>
        <taxon>Pseudomonadati</taxon>
        <taxon>Pseudomonadota</taxon>
        <taxon>Gammaproteobacteria</taxon>
        <taxon>Legionellales</taxon>
        <taxon>Legionellaceae</taxon>
        <taxon>Legionella</taxon>
    </lineage>
</organism>
<dbReference type="KEGG" id="lcd:clem_03860"/>
<dbReference type="AlphaFoldDB" id="A0A222P0F9"/>
<dbReference type="OrthoDB" id="5653762at2"/>
<name>A0A222P0F9_9GAMM</name>
<evidence type="ECO:0000313" key="3">
    <source>
        <dbReference type="Proteomes" id="UP000201728"/>
    </source>
</evidence>
<feature type="region of interest" description="Disordered" evidence="1">
    <location>
        <begin position="1"/>
        <end position="48"/>
    </location>
</feature>
<dbReference type="RefSeq" id="WP_094090401.1">
    <property type="nucleotide sequence ID" value="NZ_CP016397.1"/>
</dbReference>
<accession>A0A222P0F9</accession>
<keyword evidence="3" id="KW-1185">Reference proteome</keyword>